<keyword evidence="4" id="KW-1185">Reference proteome</keyword>
<feature type="domain" description="CAAX prenyl protease 2/Lysostaphin resistance protein A-like" evidence="2">
    <location>
        <begin position="132"/>
        <end position="223"/>
    </location>
</feature>
<sequence length="274" mass="28302">MNRDSWPPWWCVIAPFATFALAGAGGAIVVVATGAGEPGRELSANGALLATLWQDVLLIVVPLALAVSLRHPAPRPADFGLVRITRGRLVGAVVIAAMMFYGVSWLYSLVVSDGGSQDTLERLGADRGGAGLIAAAVMVVVIAPVVEEFFFRGFVYRAARNGLGPAGAALFVGVLFGAVHLGDPDVLPLIPLLAFLGALMCVLYERTGSLAAPIALHVLNNALAFSSATDLDNPGAVGLPLGAAMLLAVYLLTTRGARAPGRDEERPLLTGAQG</sequence>
<dbReference type="GO" id="GO:0004175">
    <property type="term" value="F:endopeptidase activity"/>
    <property type="evidence" value="ECO:0007669"/>
    <property type="project" value="UniProtKB-ARBA"/>
</dbReference>
<dbReference type="OrthoDB" id="2680086at2"/>
<feature type="transmembrane region" description="Helical" evidence="1">
    <location>
        <begin position="186"/>
        <end position="203"/>
    </location>
</feature>
<reference evidence="3 4" key="1">
    <citation type="submission" date="2018-03" db="EMBL/GenBank/DDBJ databases">
        <title>Aquarubrobacter algicola gen. nov., sp. nov., a novel actinobacterium isolated from shallow eutrophic lake during the end of cyanobacterial harmful algal blooms.</title>
        <authorList>
            <person name="Chun S.J."/>
        </authorList>
    </citation>
    <scope>NUCLEOTIDE SEQUENCE [LARGE SCALE GENOMIC DNA]</scope>
    <source>
        <strain evidence="3 4">Seoho-28</strain>
    </source>
</reference>
<evidence type="ECO:0000256" key="1">
    <source>
        <dbReference type="SAM" id="Phobius"/>
    </source>
</evidence>
<feature type="transmembrane region" description="Helical" evidence="1">
    <location>
        <begin position="163"/>
        <end position="180"/>
    </location>
</feature>
<keyword evidence="1" id="KW-0812">Transmembrane</keyword>
<feature type="transmembrane region" description="Helical" evidence="1">
    <location>
        <begin position="47"/>
        <end position="69"/>
    </location>
</feature>
<feature type="transmembrane region" description="Helical" evidence="1">
    <location>
        <begin position="210"/>
        <end position="229"/>
    </location>
</feature>
<dbReference type="GO" id="GO:0080120">
    <property type="term" value="P:CAAX-box protein maturation"/>
    <property type="evidence" value="ECO:0007669"/>
    <property type="project" value="UniProtKB-ARBA"/>
</dbReference>
<name>A0A2T4UM67_9ACTN</name>
<feature type="transmembrane region" description="Helical" evidence="1">
    <location>
        <begin position="89"/>
        <end position="110"/>
    </location>
</feature>
<accession>A0A2T4UM67</accession>
<gene>
    <name evidence="3" type="ORF">C7Y72_12060</name>
</gene>
<dbReference type="InterPro" id="IPR003675">
    <property type="entry name" value="Rce1/LyrA-like_dom"/>
</dbReference>
<feature type="transmembrane region" description="Helical" evidence="1">
    <location>
        <begin position="235"/>
        <end position="253"/>
    </location>
</feature>
<organism evidence="3 4">
    <name type="scientific">Paraconexibacter algicola</name>
    <dbReference type="NCBI Taxonomy" id="2133960"/>
    <lineage>
        <taxon>Bacteria</taxon>
        <taxon>Bacillati</taxon>
        <taxon>Actinomycetota</taxon>
        <taxon>Thermoleophilia</taxon>
        <taxon>Solirubrobacterales</taxon>
        <taxon>Paraconexibacteraceae</taxon>
        <taxon>Paraconexibacter</taxon>
    </lineage>
</organism>
<evidence type="ECO:0000313" key="3">
    <source>
        <dbReference type="EMBL" id="PTL60319.1"/>
    </source>
</evidence>
<keyword evidence="1" id="KW-0472">Membrane</keyword>
<dbReference type="RefSeq" id="WP_107568964.1">
    <property type="nucleotide sequence ID" value="NZ_PYYB01000001.1"/>
</dbReference>
<keyword evidence="1" id="KW-1133">Transmembrane helix</keyword>
<dbReference type="Pfam" id="PF02517">
    <property type="entry name" value="Rce1-like"/>
    <property type="match status" value="1"/>
</dbReference>
<proteinExistence type="predicted"/>
<feature type="transmembrane region" description="Helical" evidence="1">
    <location>
        <begin position="12"/>
        <end position="35"/>
    </location>
</feature>
<dbReference type="EMBL" id="PYYB01000001">
    <property type="protein sequence ID" value="PTL60319.1"/>
    <property type="molecule type" value="Genomic_DNA"/>
</dbReference>
<protein>
    <recommendedName>
        <fullName evidence="2">CAAX prenyl protease 2/Lysostaphin resistance protein A-like domain-containing protein</fullName>
    </recommendedName>
</protein>
<feature type="transmembrane region" description="Helical" evidence="1">
    <location>
        <begin position="130"/>
        <end position="151"/>
    </location>
</feature>
<evidence type="ECO:0000313" key="4">
    <source>
        <dbReference type="Proteomes" id="UP000240739"/>
    </source>
</evidence>
<dbReference type="PANTHER" id="PTHR43592:SF15">
    <property type="entry name" value="CAAX AMINO TERMINAL PROTEASE FAMILY PROTEIN"/>
    <property type="match status" value="1"/>
</dbReference>
<dbReference type="PANTHER" id="PTHR43592">
    <property type="entry name" value="CAAX AMINO TERMINAL PROTEASE"/>
    <property type="match status" value="1"/>
</dbReference>
<evidence type="ECO:0000259" key="2">
    <source>
        <dbReference type="Pfam" id="PF02517"/>
    </source>
</evidence>
<dbReference type="Proteomes" id="UP000240739">
    <property type="component" value="Unassembled WGS sequence"/>
</dbReference>
<dbReference type="AlphaFoldDB" id="A0A2T4UM67"/>
<comment type="caution">
    <text evidence="3">The sequence shown here is derived from an EMBL/GenBank/DDBJ whole genome shotgun (WGS) entry which is preliminary data.</text>
</comment>